<gene>
    <name evidence="2" type="ORF">GPECTOR_23g120</name>
</gene>
<dbReference type="GO" id="GO:0006310">
    <property type="term" value="P:DNA recombination"/>
    <property type="evidence" value="ECO:0007669"/>
    <property type="project" value="UniProtKB-KW"/>
</dbReference>
<evidence type="ECO:0000313" key="3">
    <source>
        <dbReference type="Proteomes" id="UP000075714"/>
    </source>
</evidence>
<accession>A0A150GGW7</accession>
<dbReference type="GO" id="GO:0003677">
    <property type="term" value="F:DNA binding"/>
    <property type="evidence" value="ECO:0007669"/>
    <property type="project" value="InterPro"/>
</dbReference>
<dbReference type="EMBL" id="LSYV01000024">
    <property type="protein sequence ID" value="KXZ49033.1"/>
    <property type="molecule type" value="Genomic_DNA"/>
</dbReference>
<sequence>MGPEFLLVYLEEEWLPTHPGRKRDRAGPKAVAGVLSSLSGWFERVGRAGPYNPATGTGNPCDCQWVRDYRKGYRRGSMLDGYEEVSAVPLTAEKYERLCGYLLEQAIGAHSVLSCLLLLRYLLCVQYMWQSTMRGHDTGKLGLGDFRDPVRLAEPDRRLPLPPPWLWAAGDGYTLCVRERGTKTSRTARADPVFLASNPARPELCFPRTLALYMWRASQPDAPGCAVQEWLFRPLTANRRRFKEEPLSSSALDRRLPLPPPWLWAAGDGYTLCVRERGTKTSRTARADPVFLASNPARPELCFPRTLALYMWRASQPDAPGCAVQEWLFRPLTANRRRFKEEPLSSSALGARVHRHLRDAELYAGETNHSFRRGALQAAAADGLGTAELMRLGQIRSPGILARYLDRVHHIGRQVV</sequence>
<evidence type="ECO:0000313" key="2">
    <source>
        <dbReference type="EMBL" id="KXZ49033.1"/>
    </source>
</evidence>
<dbReference type="InterPro" id="IPR013762">
    <property type="entry name" value="Integrase-like_cat_sf"/>
</dbReference>
<name>A0A150GGW7_GONPE</name>
<dbReference type="Gene3D" id="1.10.443.10">
    <property type="entry name" value="Intergrase catalytic core"/>
    <property type="match status" value="1"/>
</dbReference>
<keyword evidence="3" id="KW-1185">Reference proteome</keyword>
<dbReference type="OrthoDB" id="546682at2759"/>
<dbReference type="InterPro" id="IPR011010">
    <property type="entry name" value="DNA_brk_join_enz"/>
</dbReference>
<protein>
    <submittedName>
        <fullName evidence="2">Uncharacterized protein</fullName>
    </submittedName>
</protein>
<keyword evidence="1" id="KW-0233">DNA recombination</keyword>
<dbReference type="Proteomes" id="UP000075714">
    <property type="component" value="Unassembled WGS sequence"/>
</dbReference>
<comment type="caution">
    <text evidence="2">The sequence shown here is derived from an EMBL/GenBank/DDBJ whole genome shotgun (WGS) entry which is preliminary data.</text>
</comment>
<organism evidence="2 3">
    <name type="scientific">Gonium pectorale</name>
    <name type="common">Green alga</name>
    <dbReference type="NCBI Taxonomy" id="33097"/>
    <lineage>
        <taxon>Eukaryota</taxon>
        <taxon>Viridiplantae</taxon>
        <taxon>Chlorophyta</taxon>
        <taxon>core chlorophytes</taxon>
        <taxon>Chlorophyceae</taxon>
        <taxon>CS clade</taxon>
        <taxon>Chlamydomonadales</taxon>
        <taxon>Volvocaceae</taxon>
        <taxon>Gonium</taxon>
    </lineage>
</organism>
<dbReference type="AlphaFoldDB" id="A0A150GGW7"/>
<evidence type="ECO:0000256" key="1">
    <source>
        <dbReference type="ARBA" id="ARBA00023172"/>
    </source>
</evidence>
<dbReference type="SUPFAM" id="SSF56349">
    <property type="entry name" value="DNA breaking-rejoining enzymes"/>
    <property type="match status" value="1"/>
</dbReference>
<proteinExistence type="predicted"/>
<reference evidence="3" key="1">
    <citation type="journal article" date="2016" name="Nat. Commun.">
        <title>The Gonium pectorale genome demonstrates co-option of cell cycle regulation during the evolution of multicellularity.</title>
        <authorList>
            <person name="Hanschen E.R."/>
            <person name="Marriage T.N."/>
            <person name="Ferris P.J."/>
            <person name="Hamaji T."/>
            <person name="Toyoda A."/>
            <person name="Fujiyama A."/>
            <person name="Neme R."/>
            <person name="Noguchi H."/>
            <person name="Minakuchi Y."/>
            <person name="Suzuki M."/>
            <person name="Kawai-Toyooka H."/>
            <person name="Smith D.R."/>
            <person name="Sparks H."/>
            <person name="Anderson J."/>
            <person name="Bakaric R."/>
            <person name="Luria V."/>
            <person name="Karger A."/>
            <person name="Kirschner M.W."/>
            <person name="Durand P.M."/>
            <person name="Michod R.E."/>
            <person name="Nozaki H."/>
            <person name="Olson B.J."/>
        </authorList>
    </citation>
    <scope>NUCLEOTIDE SEQUENCE [LARGE SCALE GENOMIC DNA]</scope>
    <source>
        <strain evidence="3">NIES-2863</strain>
    </source>
</reference>
<dbReference type="GO" id="GO:0015074">
    <property type="term" value="P:DNA integration"/>
    <property type="evidence" value="ECO:0007669"/>
    <property type="project" value="InterPro"/>
</dbReference>